<protein>
    <recommendedName>
        <fullName evidence="4">DUF2786 domain-containing protein</fullName>
    </recommendedName>
</protein>
<gene>
    <name evidence="2" type="ORF">OZSIB_0130</name>
</gene>
<dbReference type="Proteomes" id="UP000252355">
    <property type="component" value="Unassembled WGS sequence"/>
</dbReference>
<feature type="compositionally biased region" description="Pro residues" evidence="1">
    <location>
        <begin position="50"/>
        <end position="60"/>
    </location>
</feature>
<dbReference type="AlphaFoldDB" id="A0A367ZNC4"/>
<comment type="caution">
    <text evidence="2">The sequence shown here is derived from an EMBL/GenBank/DDBJ whole genome shotgun (WGS) entry which is preliminary data.</text>
</comment>
<name>A0A367ZNC4_9BACT</name>
<reference evidence="2 3" key="1">
    <citation type="submission" date="2018-05" db="EMBL/GenBank/DDBJ databases">
        <title>A metagenomic window into the 2 km-deep terrestrial subsurface aquifer revealed taxonomically and functionally diverse microbial community comprising novel uncultured bacterial lineages.</title>
        <authorList>
            <person name="Kadnikov V.V."/>
            <person name="Mardanov A.V."/>
            <person name="Beletsky A.V."/>
            <person name="Banks D."/>
            <person name="Pimenov N.V."/>
            <person name="Frank Y.A."/>
            <person name="Karnachuk O.V."/>
            <person name="Ravin N.V."/>
        </authorList>
    </citation>
    <scope>NUCLEOTIDE SEQUENCE [LARGE SCALE GENOMIC DNA]</scope>
    <source>
        <strain evidence="2">BY5</strain>
    </source>
</reference>
<sequence length="152" mass="17123">MSDLQRLIEKIRKIQALYDGAATSGERAAALAALQRLQEGLGPAGQRYTAPPPPPPPRPAPETEIEYRFSLDNPWSRKLLRALLEKAGIRPYRRHGQRRTTVTARLKPSFCEGVLWPEFQKINALLNEYLEETADRVIAEAIGRFSPDDGME</sequence>
<dbReference type="EMBL" id="QOQW01000014">
    <property type="protein sequence ID" value="RCK79259.1"/>
    <property type="molecule type" value="Genomic_DNA"/>
</dbReference>
<evidence type="ECO:0000313" key="2">
    <source>
        <dbReference type="EMBL" id="RCK79259.1"/>
    </source>
</evidence>
<organism evidence="2 3">
    <name type="scientific">Candidatus Ozemobacter sibiricus</name>
    <dbReference type="NCBI Taxonomy" id="2268124"/>
    <lineage>
        <taxon>Bacteria</taxon>
        <taxon>Candidatus Ozemobacteria</taxon>
        <taxon>Candidatus Ozemobacterales</taxon>
        <taxon>Candidatus Ozemobacteraceae</taxon>
        <taxon>Candidatus Ozemobacter</taxon>
    </lineage>
</organism>
<accession>A0A367ZNC4</accession>
<evidence type="ECO:0008006" key="4">
    <source>
        <dbReference type="Google" id="ProtNLM"/>
    </source>
</evidence>
<feature type="region of interest" description="Disordered" evidence="1">
    <location>
        <begin position="42"/>
        <end position="63"/>
    </location>
</feature>
<evidence type="ECO:0000256" key="1">
    <source>
        <dbReference type="SAM" id="MobiDB-lite"/>
    </source>
</evidence>
<evidence type="ECO:0000313" key="3">
    <source>
        <dbReference type="Proteomes" id="UP000252355"/>
    </source>
</evidence>
<proteinExistence type="predicted"/>